<dbReference type="SUPFAM" id="SSF52540">
    <property type="entry name" value="P-loop containing nucleoside triphosphate hydrolases"/>
    <property type="match status" value="1"/>
</dbReference>
<proteinExistence type="predicted"/>
<evidence type="ECO:0000259" key="1">
    <source>
        <dbReference type="SMART" id="SM00382"/>
    </source>
</evidence>
<evidence type="ECO:0000313" key="2">
    <source>
        <dbReference type="EMBL" id="QIA06429.1"/>
    </source>
</evidence>
<reference evidence="2 3" key="1">
    <citation type="submission" date="2020-02" db="EMBL/GenBank/DDBJ databases">
        <title>Genome sequencing for Draconibacterium sp. strain M1.</title>
        <authorList>
            <person name="Park S.-J."/>
        </authorList>
    </citation>
    <scope>NUCLEOTIDE SEQUENCE [LARGE SCALE GENOMIC DNA]</scope>
    <source>
        <strain evidence="2 3">M1</strain>
    </source>
</reference>
<dbReference type="RefSeq" id="WP_163344362.1">
    <property type="nucleotide sequence ID" value="NZ_CP048409.1"/>
</dbReference>
<dbReference type="SMART" id="SM00382">
    <property type="entry name" value="AAA"/>
    <property type="match status" value="1"/>
</dbReference>
<dbReference type="Pfam" id="PF13481">
    <property type="entry name" value="AAA_25"/>
    <property type="match status" value="1"/>
</dbReference>
<dbReference type="EMBL" id="CP048409">
    <property type="protein sequence ID" value="QIA06429.1"/>
    <property type="molecule type" value="Genomic_DNA"/>
</dbReference>
<name>A0A6C0R8E3_9BACT</name>
<dbReference type="Gene3D" id="3.40.50.300">
    <property type="entry name" value="P-loop containing nucleotide triphosphate hydrolases"/>
    <property type="match status" value="1"/>
</dbReference>
<keyword evidence="3" id="KW-1185">Reference proteome</keyword>
<feature type="domain" description="AAA+ ATPase" evidence="1">
    <location>
        <begin position="28"/>
        <end position="303"/>
    </location>
</feature>
<organism evidence="2 3">
    <name type="scientific">Draconibacterium halophilum</name>
    <dbReference type="NCBI Taxonomy" id="2706887"/>
    <lineage>
        <taxon>Bacteria</taxon>
        <taxon>Pseudomonadati</taxon>
        <taxon>Bacteroidota</taxon>
        <taxon>Bacteroidia</taxon>
        <taxon>Marinilabiliales</taxon>
        <taxon>Prolixibacteraceae</taxon>
        <taxon>Draconibacterium</taxon>
    </lineage>
</organism>
<dbReference type="InterPro" id="IPR001387">
    <property type="entry name" value="Cro/C1-type_HTH"/>
</dbReference>
<sequence>MIRTANQRIEAGLKLPDINSLMGDIWQSGELIFFFGGTGTGKSILAVQVGDGLSKGEKVLDILDNECGPQTVLFLDFELSDKQFQVRYTNKKNNSTYNFSDRFLIVNIPFGEIYEPGKKLTEKIFRIIDGFLRESNATVLIVDNITALSGEDSKDGNVAMELMSYLDRIKREKGLSIMILGHTPKKFDYTPLTNSDLAGSSKLIQFADSAFAIGKSRIDTDFRYLIQTKFSRTKREAYSKDNVITIRKVFDNNCLRFQQEGTGKESEHISDDGDDTKLQAIALRNQGLTVRAVAEKIGVSIGTVSNWTKNTRGLEPFRH</sequence>
<dbReference type="AlphaFoldDB" id="A0A6C0R8E3"/>
<dbReference type="CDD" id="cd00093">
    <property type="entry name" value="HTH_XRE"/>
    <property type="match status" value="1"/>
</dbReference>
<evidence type="ECO:0000313" key="3">
    <source>
        <dbReference type="Proteomes" id="UP000474630"/>
    </source>
</evidence>
<dbReference type="KEGG" id="drc:G0Q07_01205"/>
<accession>A0A6C0R8E3</accession>
<gene>
    <name evidence="2" type="ORF">G0Q07_01205</name>
</gene>
<dbReference type="InterPro" id="IPR003593">
    <property type="entry name" value="AAA+_ATPase"/>
</dbReference>
<dbReference type="Pfam" id="PF13384">
    <property type="entry name" value="HTH_23"/>
    <property type="match status" value="1"/>
</dbReference>
<dbReference type="Proteomes" id="UP000474630">
    <property type="component" value="Chromosome"/>
</dbReference>
<dbReference type="InterPro" id="IPR027417">
    <property type="entry name" value="P-loop_NTPase"/>
</dbReference>
<protein>
    <submittedName>
        <fullName evidence="2">AAA family ATPase</fullName>
    </submittedName>
</protein>